<dbReference type="InterPro" id="IPR014303">
    <property type="entry name" value="RNA_pol_sigma-70_ECF"/>
</dbReference>
<dbReference type="GO" id="GO:0003677">
    <property type="term" value="F:DNA binding"/>
    <property type="evidence" value="ECO:0007669"/>
    <property type="project" value="InterPro"/>
</dbReference>
<accession>A0A4P6JLC6</accession>
<dbReference type="NCBIfam" id="TIGR02957">
    <property type="entry name" value="SigX4"/>
    <property type="match status" value="1"/>
</dbReference>
<dbReference type="InterPro" id="IPR013325">
    <property type="entry name" value="RNA_pol_sigma_r2"/>
</dbReference>
<gene>
    <name evidence="4" type="ORF">EPA93_08465</name>
</gene>
<dbReference type="InterPro" id="IPR013249">
    <property type="entry name" value="RNA_pol_sigma70_r4_t2"/>
</dbReference>
<reference evidence="4 5" key="1">
    <citation type="submission" date="2019-01" db="EMBL/GenBank/DDBJ databases">
        <title>Ktedonosporobacter rubrisoli SCAWS-G2.</title>
        <authorList>
            <person name="Huang Y."/>
            <person name="Yan B."/>
        </authorList>
    </citation>
    <scope>NUCLEOTIDE SEQUENCE [LARGE SCALE GENOMIC DNA]</scope>
    <source>
        <strain evidence="4 5">SCAWS-G2</strain>
    </source>
</reference>
<dbReference type="InterPro" id="IPR013324">
    <property type="entry name" value="RNA_pol_sigma_r3/r4-like"/>
</dbReference>
<dbReference type="InterPro" id="IPR014284">
    <property type="entry name" value="RNA_pol_sigma-70_dom"/>
</dbReference>
<dbReference type="SUPFAM" id="SSF88946">
    <property type="entry name" value="Sigma2 domain of RNA polymerase sigma factors"/>
    <property type="match status" value="1"/>
</dbReference>
<name>A0A4P6JLC6_KTERU</name>
<keyword evidence="5" id="KW-1185">Reference proteome</keyword>
<evidence type="ECO:0000313" key="4">
    <source>
        <dbReference type="EMBL" id="QBD76037.1"/>
    </source>
</evidence>
<evidence type="ECO:0000259" key="2">
    <source>
        <dbReference type="Pfam" id="PF04542"/>
    </source>
</evidence>
<dbReference type="Pfam" id="PF08281">
    <property type="entry name" value="Sigma70_r4_2"/>
    <property type="match status" value="1"/>
</dbReference>
<dbReference type="Gene3D" id="3.10.450.50">
    <property type="match status" value="1"/>
</dbReference>
<dbReference type="InterPro" id="IPR052704">
    <property type="entry name" value="ECF_Sigma-70_Domain"/>
</dbReference>
<dbReference type="InterPro" id="IPR036388">
    <property type="entry name" value="WH-like_DNA-bd_sf"/>
</dbReference>
<organism evidence="4 5">
    <name type="scientific">Ktedonosporobacter rubrisoli</name>
    <dbReference type="NCBI Taxonomy" id="2509675"/>
    <lineage>
        <taxon>Bacteria</taxon>
        <taxon>Bacillati</taxon>
        <taxon>Chloroflexota</taxon>
        <taxon>Ktedonobacteria</taxon>
        <taxon>Ktedonobacterales</taxon>
        <taxon>Ktedonosporobacteraceae</taxon>
        <taxon>Ktedonosporobacter</taxon>
    </lineage>
</organism>
<dbReference type="InterPro" id="IPR032710">
    <property type="entry name" value="NTF2-like_dom_sf"/>
</dbReference>
<evidence type="ECO:0000313" key="5">
    <source>
        <dbReference type="Proteomes" id="UP000290365"/>
    </source>
</evidence>
<dbReference type="Gene3D" id="1.10.1740.10">
    <property type="match status" value="1"/>
</dbReference>
<dbReference type="PANTHER" id="PTHR30173">
    <property type="entry name" value="SIGMA 19 FACTOR"/>
    <property type="match status" value="1"/>
</dbReference>
<dbReference type="GO" id="GO:0006352">
    <property type="term" value="P:DNA-templated transcription initiation"/>
    <property type="evidence" value="ECO:0007669"/>
    <property type="project" value="InterPro"/>
</dbReference>
<dbReference type="NCBIfam" id="TIGR02937">
    <property type="entry name" value="sigma70-ECF"/>
    <property type="match status" value="1"/>
</dbReference>
<feature type="domain" description="RNA polymerase sigma factor 70 region 4 type 2" evidence="3">
    <location>
        <begin position="109"/>
        <end position="161"/>
    </location>
</feature>
<dbReference type="CDD" id="cd06171">
    <property type="entry name" value="Sigma70_r4"/>
    <property type="match status" value="1"/>
</dbReference>
<protein>
    <submittedName>
        <fullName evidence="4">RNA polymerase sigma-70 factor</fullName>
    </submittedName>
</protein>
<dbReference type="Proteomes" id="UP000290365">
    <property type="component" value="Chromosome"/>
</dbReference>
<dbReference type="SUPFAM" id="SSF88659">
    <property type="entry name" value="Sigma3 and sigma4 domains of RNA polymerase sigma factors"/>
    <property type="match status" value="1"/>
</dbReference>
<dbReference type="OrthoDB" id="3211555at2"/>
<evidence type="ECO:0000259" key="3">
    <source>
        <dbReference type="Pfam" id="PF08281"/>
    </source>
</evidence>
<proteinExistence type="predicted"/>
<dbReference type="Pfam" id="PF04542">
    <property type="entry name" value="Sigma70_r2"/>
    <property type="match status" value="1"/>
</dbReference>
<feature type="domain" description="RNA polymerase sigma-70 region 2" evidence="2">
    <location>
        <begin position="7"/>
        <end position="74"/>
    </location>
</feature>
<dbReference type="AlphaFoldDB" id="A0A4P6JLC6"/>
<dbReference type="GO" id="GO:0016987">
    <property type="term" value="F:sigma factor activity"/>
    <property type="evidence" value="ECO:0007669"/>
    <property type="project" value="InterPro"/>
</dbReference>
<dbReference type="SUPFAM" id="SSF54427">
    <property type="entry name" value="NTF2-like"/>
    <property type="match status" value="1"/>
</dbReference>
<comment type="subunit">
    <text evidence="1">Interacts transiently with the RNA polymerase catalytic core formed by RpoA, RpoB, RpoC and RpoZ (2 alpha, 1 beta, 1 beta' and 1 omega subunit) to form the RNA polymerase holoenzyme that can initiate transcription.</text>
</comment>
<dbReference type="NCBIfam" id="NF007214">
    <property type="entry name" value="PRK09636.1"/>
    <property type="match status" value="1"/>
</dbReference>
<dbReference type="RefSeq" id="WP_129886633.1">
    <property type="nucleotide sequence ID" value="NZ_CP035758.1"/>
</dbReference>
<dbReference type="KEGG" id="kbs:EPA93_08465"/>
<dbReference type="EMBL" id="CP035758">
    <property type="protein sequence ID" value="QBD76037.1"/>
    <property type="molecule type" value="Genomic_DNA"/>
</dbReference>
<dbReference type="InterPro" id="IPR007627">
    <property type="entry name" value="RNA_pol_sigma70_r2"/>
</dbReference>
<evidence type="ECO:0000256" key="1">
    <source>
        <dbReference type="ARBA" id="ARBA00011344"/>
    </source>
</evidence>
<sequence>MPPDDVFQAYKPLLFSIAYNMLGSVMDAEDCVQEAFLRWYQASTHGETEAIHSPKAFLCTIVTRLSIDHLRSARVQREHYVGIWLPEPLITTDESSVSAMAELAETLSLAFLRLLEQLSPVERAVFLLRQVFDYDYAEIARIVQKSEENCRQIVRRARQHLGQRRTPYHTTREQQDHILQQFLHACMSGDMDGLLSLLSADIVSYADSGGKAVAARNPIIGADRVARYLLGLLAKAPQSYSFRVALVNGQPGILNYIDGRPHSIVVLHIMAGQVKEIDVLANPDKLRSVPPLS</sequence>
<dbReference type="Gene3D" id="1.10.10.10">
    <property type="entry name" value="Winged helix-like DNA-binding domain superfamily/Winged helix DNA-binding domain"/>
    <property type="match status" value="1"/>
</dbReference>
<dbReference type="PANTHER" id="PTHR30173:SF36">
    <property type="entry name" value="ECF RNA POLYMERASE SIGMA FACTOR SIGJ"/>
    <property type="match status" value="1"/>
</dbReference>